<dbReference type="InterPro" id="IPR036866">
    <property type="entry name" value="RibonucZ/Hydroxyglut_hydro"/>
</dbReference>
<dbReference type="Proteomes" id="UP001225316">
    <property type="component" value="Unassembled WGS sequence"/>
</dbReference>
<accession>A0ABU1AU15</accession>
<reference evidence="2 3" key="1">
    <citation type="submission" date="2023-04" db="EMBL/GenBank/DDBJ databases">
        <title>A novel bacteria isolated from coastal sediment.</title>
        <authorList>
            <person name="Liu X.-J."/>
            <person name="Du Z.-J."/>
        </authorList>
    </citation>
    <scope>NUCLEOTIDE SEQUENCE [LARGE SCALE GENOMIC DNA]</scope>
    <source>
        <strain evidence="2 3">SDUM461003</strain>
    </source>
</reference>
<dbReference type="CDD" id="cd07715">
    <property type="entry name" value="TaR3-like_MBL-fold"/>
    <property type="match status" value="1"/>
</dbReference>
<dbReference type="EMBL" id="JARXHW010000017">
    <property type="protein sequence ID" value="MDQ8207655.1"/>
    <property type="molecule type" value="Genomic_DNA"/>
</dbReference>
<dbReference type="InterPro" id="IPR001279">
    <property type="entry name" value="Metallo-B-lactamas"/>
</dbReference>
<name>A0ABU1AU15_9BACT</name>
<protein>
    <submittedName>
        <fullName evidence="2">MBL fold metallo-hydrolase</fullName>
    </submittedName>
</protein>
<organism evidence="2 3">
    <name type="scientific">Thalassobacterium maritimum</name>
    <dbReference type="NCBI Taxonomy" id="3041265"/>
    <lineage>
        <taxon>Bacteria</taxon>
        <taxon>Pseudomonadati</taxon>
        <taxon>Verrucomicrobiota</taxon>
        <taxon>Opitutia</taxon>
        <taxon>Puniceicoccales</taxon>
        <taxon>Coraliomargaritaceae</taxon>
        <taxon>Thalassobacterium</taxon>
    </lineage>
</organism>
<dbReference type="Pfam" id="PF12706">
    <property type="entry name" value="Lactamase_B_2"/>
    <property type="match status" value="1"/>
</dbReference>
<feature type="domain" description="Metallo-beta-lactamase" evidence="1">
    <location>
        <begin position="75"/>
        <end position="273"/>
    </location>
</feature>
<comment type="caution">
    <text evidence="2">The sequence shown here is derived from an EMBL/GenBank/DDBJ whole genome shotgun (WGS) entry which is preliminary data.</text>
</comment>
<dbReference type="RefSeq" id="WP_308949870.1">
    <property type="nucleotide sequence ID" value="NZ_JARXHW010000017.1"/>
</dbReference>
<keyword evidence="3" id="KW-1185">Reference proteome</keyword>
<dbReference type="PANTHER" id="PTHR42663">
    <property type="entry name" value="HYDROLASE C777.06C-RELATED-RELATED"/>
    <property type="match status" value="1"/>
</dbReference>
<evidence type="ECO:0000259" key="1">
    <source>
        <dbReference type="Pfam" id="PF12706"/>
    </source>
</evidence>
<evidence type="ECO:0000313" key="2">
    <source>
        <dbReference type="EMBL" id="MDQ8207655.1"/>
    </source>
</evidence>
<proteinExistence type="predicted"/>
<evidence type="ECO:0000313" key="3">
    <source>
        <dbReference type="Proteomes" id="UP001225316"/>
    </source>
</evidence>
<gene>
    <name evidence="2" type="ORF">QEH52_09055</name>
</gene>
<dbReference type="SUPFAM" id="SSF56281">
    <property type="entry name" value="Metallo-hydrolase/oxidoreductase"/>
    <property type="match status" value="1"/>
</dbReference>
<dbReference type="Gene3D" id="3.60.15.10">
    <property type="entry name" value="Ribonuclease Z/Hydroxyacylglutathione hydrolase-like"/>
    <property type="match status" value="1"/>
</dbReference>
<dbReference type="PANTHER" id="PTHR42663:SF4">
    <property type="entry name" value="SLL1036 PROTEIN"/>
    <property type="match status" value="1"/>
</dbReference>
<sequence>MKAIIWGSCGSLPAPSTSESIRQKVRDAIWGAREHSFENLDAVDAYLETLPHCERGTYKANTSCVQIQAKSDDFIFCDAGTGLRDFALSQSKDAPPATYHIFISHLHWDHIQGFPFFTPAYKAGNRIIFHGFHKDTERAIRAQMEAPCFPVPFEAMQADIEFDIRENGASFQVDDVQVTTIKQQHPGDSWGYCFEEHGKRIIFSSDSEHGPEARDEGYRFVDFFRDADVLIFDGQYTFEEATNEKRNWGHSDHMTAVELSARSKVRQLIVFHHEPAYSDADIEEIHKDALRYNEDYNQRISKDTNCKTYPQRIELAFDGLEIEA</sequence>